<dbReference type="EC" id="3.5.-.-" evidence="2"/>
<organism evidence="2 3">
    <name type="scientific">Citrobacter enshiensis</name>
    <dbReference type="NCBI Taxonomy" id="2971264"/>
    <lineage>
        <taxon>Bacteria</taxon>
        <taxon>Pseudomonadati</taxon>
        <taxon>Pseudomonadota</taxon>
        <taxon>Gammaproteobacteria</taxon>
        <taxon>Enterobacterales</taxon>
        <taxon>Enterobacteriaceae</taxon>
        <taxon>Citrobacter</taxon>
    </lineage>
</organism>
<sequence length="132" mass="13928">MSSDIILRNMTSGVSPAGHYSHTCTAGGFVFVSGQLPVTAAGEINPAASFEEQVHQVLANLDACLAAAGTDRASLVSVRIYVTDVSQWPLFNQIYAQWLGEFKPARVVAGVDALHYGFAVEVEAVALARSSS</sequence>
<dbReference type="CDD" id="cd00448">
    <property type="entry name" value="YjgF_YER057c_UK114_family"/>
    <property type="match status" value="1"/>
</dbReference>
<keyword evidence="2" id="KW-0378">Hydrolase</keyword>
<dbReference type="Pfam" id="PF01042">
    <property type="entry name" value="Ribonuc_L-PSP"/>
    <property type="match status" value="1"/>
</dbReference>
<protein>
    <submittedName>
        <fullName evidence="2">RidA family protein</fullName>
        <ecNumber evidence="2">3.5.-.-</ecNumber>
    </submittedName>
</protein>
<evidence type="ECO:0000313" key="3">
    <source>
        <dbReference type="Proteomes" id="UP001174867"/>
    </source>
</evidence>
<dbReference type="PANTHER" id="PTHR11803">
    <property type="entry name" value="2-IMINOBUTANOATE/2-IMINOPROPANOATE DEAMINASE RIDA"/>
    <property type="match status" value="1"/>
</dbReference>
<comment type="similarity">
    <text evidence="1">Belongs to the RutC family.</text>
</comment>
<proteinExistence type="inferred from homology"/>
<dbReference type="InterPro" id="IPR035959">
    <property type="entry name" value="RutC-like_sf"/>
</dbReference>
<evidence type="ECO:0000313" key="2">
    <source>
        <dbReference type="EMBL" id="MDN8598519.1"/>
    </source>
</evidence>
<reference evidence="2 3" key="1">
    <citation type="submission" date="2023-07" db="EMBL/GenBank/DDBJ databases">
        <title>Citrobacter selenititolerans sp. nov., isolated from seleniferous soil.</title>
        <authorList>
            <person name="Zhang S."/>
            <person name="Li K."/>
            <person name="Peng J."/>
            <person name="Wang H."/>
            <person name="Sun J."/>
            <person name="Guo Y."/>
        </authorList>
    </citation>
    <scope>NUCLEOTIDE SEQUENCE [LARGE SCALE GENOMIC DNA]</scope>
    <source>
        <strain evidence="2 3">S2-9</strain>
    </source>
</reference>
<evidence type="ECO:0000256" key="1">
    <source>
        <dbReference type="ARBA" id="ARBA00010552"/>
    </source>
</evidence>
<dbReference type="SUPFAM" id="SSF55298">
    <property type="entry name" value="YjgF-like"/>
    <property type="match status" value="1"/>
</dbReference>
<dbReference type="EMBL" id="JAUJYW010000002">
    <property type="protein sequence ID" value="MDN8598519.1"/>
    <property type="molecule type" value="Genomic_DNA"/>
</dbReference>
<keyword evidence="3" id="KW-1185">Reference proteome</keyword>
<dbReference type="InterPro" id="IPR006175">
    <property type="entry name" value="YjgF/YER057c/UK114"/>
</dbReference>
<comment type="caution">
    <text evidence="2">The sequence shown here is derived from an EMBL/GenBank/DDBJ whole genome shotgun (WGS) entry which is preliminary data.</text>
</comment>
<dbReference type="PANTHER" id="PTHR11803:SF58">
    <property type="entry name" value="PROTEIN HMF1-RELATED"/>
    <property type="match status" value="1"/>
</dbReference>
<gene>
    <name evidence="2" type="ORF">Q0A17_03675</name>
</gene>
<dbReference type="Gene3D" id="3.30.1330.40">
    <property type="entry name" value="RutC-like"/>
    <property type="match status" value="1"/>
</dbReference>
<dbReference type="Proteomes" id="UP001174867">
    <property type="component" value="Unassembled WGS sequence"/>
</dbReference>
<dbReference type="GO" id="GO:0016787">
    <property type="term" value="F:hydrolase activity"/>
    <property type="evidence" value="ECO:0007669"/>
    <property type="project" value="UniProtKB-KW"/>
</dbReference>
<name>A0ABT8PSN8_9ENTR</name>
<accession>A0ABT8PSN8</accession>
<dbReference type="RefSeq" id="WP_192612199.1">
    <property type="nucleotide sequence ID" value="NZ_CP119862.1"/>
</dbReference>